<comment type="similarity">
    <text evidence="2 6">Belongs to the FPP/GGPP synthase family.</text>
</comment>
<dbReference type="STRING" id="1801997.A3J64_00415"/>
<dbReference type="AlphaFoldDB" id="A0A1G2FDW3"/>
<evidence type="ECO:0000256" key="3">
    <source>
        <dbReference type="ARBA" id="ARBA00022679"/>
    </source>
</evidence>
<dbReference type="PANTHER" id="PTHR12001">
    <property type="entry name" value="GERANYLGERANYL PYROPHOSPHATE SYNTHASE"/>
    <property type="match status" value="1"/>
</dbReference>
<dbReference type="Pfam" id="PF00348">
    <property type="entry name" value="polyprenyl_synt"/>
    <property type="match status" value="1"/>
</dbReference>
<evidence type="ECO:0000256" key="4">
    <source>
        <dbReference type="ARBA" id="ARBA00022723"/>
    </source>
</evidence>
<evidence type="ECO:0000256" key="5">
    <source>
        <dbReference type="ARBA" id="ARBA00022842"/>
    </source>
</evidence>
<evidence type="ECO:0000256" key="6">
    <source>
        <dbReference type="RuleBase" id="RU004466"/>
    </source>
</evidence>
<gene>
    <name evidence="7" type="ORF">A3J64_00415</name>
</gene>
<dbReference type="SFLD" id="SFLDG01017">
    <property type="entry name" value="Polyprenyl_Transferase_Like"/>
    <property type="match status" value="1"/>
</dbReference>
<evidence type="ECO:0000256" key="2">
    <source>
        <dbReference type="ARBA" id="ARBA00006706"/>
    </source>
</evidence>
<evidence type="ECO:0008006" key="9">
    <source>
        <dbReference type="Google" id="ProtNLM"/>
    </source>
</evidence>
<protein>
    <recommendedName>
        <fullName evidence="9">Polyprenyl synthetase</fullName>
    </recommendedName>
</protein>
<dbReference type="Gene3D" id="1.10.600.10">
    <property type="entry name" value="Farnesyl Diphosphate Synthase"/>
    <property type="match status" value="1"/>
</dbReference>
<proteinExistence type="inferred from homology"/>
<sequence>MFHQTLLKYQRKIDSELKIFFDKKIKESFLISKEAVETVNLLKDYTLRKGKRLRALLVNLGYFSANGKNRKGILKASLAIELIHNFLLIHDDIIDQDRLRRGQLSLHSLYQKKFFNNQHTGISLAMISGDIISVWGYENLINSDFDEKLKIKAIKILNETIEKTCYGEMIELILKKRKIAEKDILNISKYKTAYYTFVNPLKIGAVLAGRDRGFLEKIEKFGLPLGIAFQIQDDILGLFGSQKEIGKPIGSDIKENQPNLLIFKTLTLANLKDRQKFKNYLGQPTINQKDIREIKRIVKESGSLKYCRRKAGDLIKKAKYFLKQMKIPQKEKQFLKDLADYIIIRNY</sequence>
<comment type="cofactor">
    <cofactor evidence="1">
        <name>Mg(2+)</name>
        <dbReference type="ChEBI" id="CHEBI:18420"/>
    </cofactor>
</comment>
<evidence type="ECO:0000256" key="1">
    <source>
        <dbReference type="ARBA" id="ARBA00001946"/>
    </source>
</evidence>
<dbReference type="SFLD" id="SFLDS00005">
    <property type="entry name" value="Isoprenoid_Synthase_Type_I"/>
    <property type="match status" value="1"/>
</dbReference>
<evidence type="ECO:0000313" key="8">
    <source>
        <dbReference type="Proteomes" id="UP000177061"/>
    </source>
</evidence>
<keyword evidence="4" id="KW-0479">Metal-binding</keyword>
<dbReference type="PROSITE" id="PS00444">
    <property type="entry name" value="POLYPRENYL_SYNTHASE_2"/>
    <property type="match status" value="1"/>
</dbReference>
<dbReference type="InterPro" id="IPR033749">
    <property type="entry name" value="Polyprenyl_synt_CS"/>
</dbReference>
<dbReference type="PROSITE" id="PS00723">
    <property type="entry name" value="POLYPRENYL_SYNTHASE_1"/>
    <property type="match status" value="1"/>
</dbReference>
<dbReference type="CDD" id="cd00685">
    <property type="entry name" value="Trans_IPPS_HT"/>
    <property type="match status" value="1"/>
</dbReference>
<keyword evidence="5" id="KW-0460">Magnesium</keyword>
<keyword evidence="3 6" id="KW-0808">Transferase</keyword>
<evidence type="ECO:0000313" key="7">
    <source>
        <dbReference type="EMBL" id="OGZ36254.1"/>
    </source>
</evidence>
<dbReference type="SUPFAM" id="SSF48576">
    <property type="entry name" value="Terpenoid synthases"/>
    <property type="match status" value="1"/>
</dbReference>
<dbReference type="GO" id="GO:0004659">
    <property type="term" value="F:prenyltransferase activity"/>
    <property type="evidence" value="ECO:0007669"/>
    <property type="project" value="InterPro"/>
</dbReference>
<dbReference type="EMBL" id="MHNB01000029">
    <property type="protein sequence ID" value="OGZ36254.1"/>
    <property type="molecule type" value="Genomic_DNA"/>
</dbReference>
<dbReference type="PANTHER" id="PTHR12001:SF85">
    <property type="entry name" value="SHORT CHAIN ISOPRENYL DIPHOSPHATE SYNTHASE"/>
    <property type="match status" value="1"/>
</dbReference>
<name>A0A1G2FDW3_9BACT</name>
<dbReference type="GO" id="GO:0046872">
    <property type="term" value="F:metal ion binding"/>
    <property type="evidence" value="ECO:0007669"/>
    <property type="project" value="UniProtKB-KW"/>
</dbReference>
<dbReference type="InterPro" id="IPR008949">
    <property type="entry name" value="Isoprenoid_synthase_dom_sf"/>
</dbReference>
<reference evidence="7 8" key="1">
    <citation type="journal article" date="2016" name="Nat. Commun.">
        <title>Thousands of microbial genomes shed light on interconnected biogeochemical processes in an aquifer system.</title>
        <authorList>
            <person name="Anantharaman K."/>
            <person name="Brown C.T."/>
            <person name="Hug L.A."/>
            <person name="Sharon I."/>
            <person name="Castelle C.J."/>
            <person name="Probst A.J."/>
            <person name="Thomas B.C."/>
            <person name="Singh A."/>
            <person name="Wilkins M.J."/>
            <person name="Karaoz U."/>
            <person name="Brodie E.L."/>
            <person name="Williams K.H."/>
            <person name="Hubbard S.S."/>
            <person name="Banfield J.F."/>
        </authorList>
    </citation>
    <scope>NUCLEOTIDE SEQUENCE [LARGE SCALE GENOMIC DNA]</scope>
</reference>
<dbReference type="InterPro" id="IPR000092">
    <property type="entry name" value="Polyprenyl_synt"/>
</dbReference>
<comment type="caution">
    <text evidence="7">The sequence shown here is derived from an EMBL/GenBank/DDBJ whole genome shotgun (WGS) entry which is preliminary data.</text>
</comment>
<accession>A0A1G2FDW3</accession>
<dbReference type="Proteomes" id="UP000177061">
    <property type="component" value="Unassembled WGS sequence"/>
</dbReference>
<organism evidence="7 8">
    <name type="scientific">Candidatus Portnoybacteria bacterium RIFCSPHIGHO2_12_FULL_38_9</name>
    <dbReference type="NCBI Taxonomy" id="1801997"/>
    <lineage>
        <taxon>Bacteria</taxon>
        <taxon>Candidatus Portnoyibacteriota</taxon>
    </lineage>
</organism>
<dbReference type="GO" id="GO:0008299">
    <property type="term" value="P:isoprenoid biosynthetic process"/>
    <property type="evidence" value="ECO:0007669"/>
    <property type="project" value="InterPro"/>
</dbReference>